<keyword evidence="1" id="KW-0812">Transmembrane</keyword>
<sequence>MVKKKKYIIGLGGLVFLLAAIAYWYFFTEPSSLPADEQLVKEINSFHLQADAAVIQDTIFVDNRNVLAPFISNKENYGLSFWTWHNKKWMLNSVHTKGNPVLWKIDPNDPSSYRFVWNIHPDDQLGFIDLFLIRDRGYHMTDGIEFYDPKVQMKETVSLEDESYGLMELPREWKVFMDAFIEVEMARQPTIMSSFYSEMYMYFGWIAYDEDREEADPELSFGGSGSSGGIELEHIRSLQKQDIEVPID</sequence>
<evidence type="ECO:0000313" key="3">
    <source>
        <dbReference type="Proteomes" id="UP000441354"/>
    </source>
</evidence>
<gene>
    <name evidence="2" type="ORF">F7732_13540</name>
</gene>
<dbReference type="OrthoDB" id="2452975at2"/>
<accession>A0A7V7UUT8</accession>
<reference evidence="2 3" key="1">
    <citation type="journal article" date="2014" name="Arch. Microbiol.">
        <title>Bacillus mesophilum sp. nov., strain IITR-54T, a novel 4-chlorobiphenyl dechlorinating bacterium.</title>
        <authorList>
            <person name="Manickam N."/>
            <person name="Singh N.K."/>
            <person name="Bajaj A."/>
            <person name="Kumar R.M."/>
            <person name="Kaur G."/>
            <person name="Kaur N."/>
            <person name="Bala M."/>
            <person name="Kumar A."/>
            <person name="Mayilraj S."/>
        </authorList>
    </citation>
    <scope>NUCLEOTIDE SEQUENCE [LARGE SCALE GENOMIC DNA]</scope>
    <source>
        <strain evidence="2 3">IITR-54</strain>
    </source>
</reference>
<feature type="transmembrane region" description="Helical" evidence="1">
    <location>
        <begin position="7"/>
        <end position="26"/>
    </location>
</feature>
<evidence type="ECO:0000313" key="2">
    <source>
        <dbReference type="EMBL" id="KAB2331693.1"/>
    </source>
</evidence>
<evidence type="ECO:0000256" key="1">
    <source>
        <dbReference type="SAM" id="Phobius"/>
    </source>
</evidence>
<organism evidence="2 3">
    <name type="scientific">Bacillus mesophilum</name>
    <dbReference type="NCBI Taxonomy" id="1071718"/>
    <lineage>
        <taxon>Bacteria</taxon>
        <taxon>Bacillati</taxon>
        <taxon>Bacillota</taxon>
        <taxon>Bacilli</taxon>
        <taxon>Bacillales</taxon>
        <taxon>Bacillaceae</taxon>
        <taxon>Bacillus</taxon>
    </lineage>
</organism>
<protein>
    <submittedName>
        <fullName evidence="2">Uncharacterized protein</fullName>
    </submittedName>
</protein>
<proteinExistence type="predicted"/>
<dbReference type="AlphaFoldDB" id="A0A7V7UUT8"/>
<keyword evidence="1" id="KW-0472">Membrane</keyword>
<dbReference type="EMBL" id="WBOT01000004">
    <property type="protein sequence ID" value="KAB2331693.1"/>
    <property type="molecule type" value="Genomic_DNA"/>
</dbReference>
<dbReference type="Proteomes" id="UP000441354">
    <property type="component" value="Unassembled WGS sequence"/>
</dbReference>
<comment type="caution">
    <text evidence="2">The sequence shown here is derived from an EMBL/GenBank/DDBJ whole genome shotgun (WGS) entry which is preliminary data.</text>
</comment>
<keyword evidence="3" id="KW-1185">Reference proteome</keyword>
<keyword evidence="1" id="KW-1133">Transmembrane helix</keyword>
<name>A0A7V7UUT8_9BACI</name>
<dbReference type="RefSeq" id="WP_151574574.1">
    <property type="nucleotide sequence ID" value="NZ_WBOT01000004.1"/>
</dbReference>